<accession>A0A7W6RIX3</accession>
<dbReference type="RefSeq" id="WP_312865940.1">
    <property type="nucleotide sequence ID" value="NZ_JACIGM010000001.1"/>
</dbReference>
<feature type="compositionally biased region" description="Basic residues" evidence="1">
    <location>
        <begin position="116"/>
        <end position="127"/>
    </location>
</feature>
<reference evidence="2 3" key="1">
    <citation type="submission" date="2020-08" db="EMBL/GenBank/DDBJ databases">
        <title>Genomic Encyclopedia of Type Strains, Phase IV (KMG-V): Genome sequencing to study the core and pangenomes of soil and plant-associated prokaryotes.</title>
        <authorList>
            <person name="Whitman W."/>
        </authorList>
    </citation>
    <scope>NUCLEOTIDE SEQUENCE [LARGE SCALE GENOMIC DNA]</scope>
    <source>
        <strain evidence="2 3">SEMIA 402</strain>
    </source>
</reference>
<dbReference type="Proteomes" id="UP000533641">
    <property type="component" value="Unassembled WGS sequence"/>
</dbReference>
<name>A0A7W6RIX3_9HYPH</name>
<dbReference type="EMBL" id="JACIGM010000001">
    <property type="protein sequence ID" value="MBB4272778.1"/>
    <property type="molecule type" value="Genomic_DNA"/>
</dbReference>
<dbReference type="InterPro" id="IPR006448">
    <property type="entry name" value="Phage_term_ssu_P27"/>
</dbReference>
<organism evidence="2 3">
    <name type="scientific">Rhizobium mongolense</name>
    <dbReference type="NCBI Taxonomy" id="57676"/>
    <lineage>
        <taxon>Bacteria</taxon>
        <taxon>Pseudomonadati</taxon>
        <taxon>Pseudomonadota</taxon>
        <taxon>Alphaproteobacteria</taxon>
        <taxon>Hyphomicrobiales</taxon>
        <taxon>Rhizobiaceae</taxon>
        <taxon>Rhizobium/Agrobacterium group</taxon>
        <taxon>Rhizobium</taxon>
    </lineage>
</organism>
<evidence type="ECO:0000313" key="2">
    <source>
        <dbReference type="EMBL" id="MBB4272778.1"/>
    </source>
</evidence>
<gene>
    <name evidence="2" type="ORF">GGE12_000520</name>
</gene>
<comment type="caution">
    <text evidence="2">The sequence shown here is derived from an EMBL/GenBank/DDBJ whole genome shotgun (WGS) entry which is preliminary data.</text>
</comment>
<sequence length="139" mass="15206">MDDSESLAQQEPDWASSYPDATDSEEASRQWQAVMSDLSAAGTIADANGHTVVRLVEFRVQYRKAARHVAEHGALLSSKRAKIGQWNPNWSAMQQADARIVVLEAKLGLDPVSRGKTTKVARGKKKSRAADAYLKPKGD</sequence>
<dbReference type="AlphaFoldDB" id="A0A7W6RIX3"/>
<evidence type="ECO:0000313" key="3">
    <source>
        <dbReference type="Proteomes" id="UP000533641"/>
    </source>
</evidence>
<protein>
    <submittedName>
        <fullName evidence="2">P27 family predicted phage terminase small subunit</fullName>
    </submittedName>
</protein>
<feature type="region of interest" description="Disordered" evidence="1">
    <location>
        <begin position="1"/>
        <end position="30"/>
    </location>
</feature>
<feature type="region of interest" description="Disordered" evidence="1">
    <location>
        <begin position="115"/>
        <end position="139"/>
    </location>
</feature>
<evidence type="ECO:0000256" key="1">
    <source>
        <dbReference type="SAM" id="MobiDB-lite"/>
    </source>
</evidence>
<proteinExistence type="predicted"/>
<dbReference type="Pfam" id="PF05119">
    <property type="entry name" value="Terminase_4"/>
    <property type="match status" value="1"/>
</dbReference>